<dbReference type="EMBL" id="QFPO01000008">
    <property type="protein sequence ID" value="PZQ14047.1"/>
    <property type="molecule type" value="Genomic_DNA"/>
</dbReference>
<evidence type="ECO:0000313" key="2">
    <source>
        <dbReference type="EMBL" id="PZQ14047.1"/>
    </source>
</evidence>
<feature type="signal peptide" evidence="1">
    <location>
        <begin position="1"/>
        <end position="18"/>
    </location>
</feature>
<organism evidence="2 3">
    <name type="scientific">Rhodanobacter denitrificans</name>
    <dbReference type="NCBI Taxonomy" id="666685"/>
    <lineage>
        <taxon>Bacteria</taxon>
        <taxon>Pseudomonadati</taxon>
        <taxon>Pseudomonadota</taxon>
        <taxon>Gammaproteobacteria</taxon>
        <taxon>Lysobacterales</taxon>
        <taxon>Rhodanobacteraceae</taxon>
        <taxon>Rhodanobacter</taxon>
    </lineage>
</organism>
<dbReference type="InterPro" id="IPR011050">
    <property type="entry name" value="Pectin_lyase_fold/virulence"/>
</dbReference>
<dbReference type="Gene3D" id="2.160.20.10">
    <property type="entry name" value="Single-stranded right-handed beta-helix, Pectin lyase-like"/>
    <property type="match status" value="1"/>
</dbReference>
<name>A0A2W5M2T8_9GAMM</name>
<keyword evidence="1" id="KW-0732">Signal</keyword>
<dbReference type="SUPFAM" id="SSF51126">
    <property type="entry name" value="Pectin lyase-like"/>
    <property type="match status" value="1"/>
</dbReference>
<dbReference type="InterPro" id="IPR012334">
    <property type="entry name" value="Pectin_lyas_fold"/>
</dbReference>
<evidence type="ECO:0000256" key="1">
    <source>
        <dbReference type="SAM" id="SignalP"/>
    </source>
</evidence>
<evidence type="ECO:0000313" key="3">
    <source>
        <dbReference type="Proteomes" id="UP000249046"/>
    </source>
</evidence>
<feature type="chain" id="PRO_5016147041" description="Right handed beta helix domain-containing protein" evidence="1">
    <location>
        <begin position="19"/>
        <end position="374"/>
    </location>
</feature>
<gene>
    <name evidence="2" type="ORF">DI564_10830</name>
</gene>
<proteinExistence type="predicted"/>
<sequence length="374" mass="38401">MHAINRATALAACAIAFAAPTAGRADVYCVATASELHQALAAAAASAADDQIRLRAGTYAATQTFTYPAATSGWLELSGGWIDENDVPCARTSQRAGDTVLDGLSEHQVFNLSYTPATPAATAPRFALSHLSVRNGVGAGFTRGGGLALQSNAEGPAEIWLDNVAVTGSRGYFGGGAHLYLKKGLLRIANTLFANNEAPESAYGHAAITVLGGETAYSVTIVNSTFVGGRCAGQGTRGCGIGAGLGAGAHMAVVNSLFDDNALSDVSMEGLAVIGLGNGSVAYDHSRVPVSSGTFAPTISAPLEDEPHFVGASDFRLADDSPLLDRGLGTVPIVPLGGADLDGRPRLRYAALDPGAYENQTWDTLLTEDFEAQD</sequence>
<protein>
    <recommendedName>
        <fullName evidence="4">Right handed beta helix domain-containing protein</fullName>
    </recommendedName>
</protein>
<accession>A0A2W5M2T8</accession>
<comment type="caution">
    <text evidence="2">The sequence shown here is derived from an EMBL/GenBank/DDBJ whole genome shotgun (WGS) entry which is preliminary data.</text>
</comment>
<dbReference type="Proteomes" id="UP000249046">
    <property type="component" value="Unassembled WGS sequence"/>
</dbReference>
<evidence type="ECO:0008006" key="4">
    <source>
        <dbReference type="Google" id="ProtNLM"/>
    </source>
</evidence>
<dbReference type="AlphaFoldDB" id="A0A2W5M2T8"/>
<reference evidence="2 3" key="1">
    <citation type="submission" date="2017-08" db="EMBL/GenBank/DDBJ databases">
        <title>Infants hospitalized years apart are colonized by the same room-sourced microbial strains.</title>
        <authorList>
            <person name="Brooks B."/>
            <person name="Olm M.R."/>
            <person name="Firek B.A."/>
            <person name="Baker R."/>
            <person name="Thomas B.C."/>
            <person name="Morowitz M.J."/>
            <person name="Banfield J.F."/>
        </authorList>
    </citation>
    <scope>NUCLEOTIDE SEQUENCE [LARGE SCALE GENOMIC DNA]</scope>
    <source>
        <strain evidence="2">S2_005_003_R2_42</strain>
    </source>
</reference>